<dbReference type="Pfam" id="PF07751">
    <property type="entry name" value="Abi_2"/>
    <property type="match status" value="1"/>
</dbReference>
<dbReference type="Proteomes" id="UP001638015">
    <property type="component" value="Unassembled WGS sequence"/>
</dbReference>
<evidence type="ECO:0000313" key="2">
    <source>
        <dbReference type="Proteomes" id="UP001638015"/>
    </source>
</evidence>
<name>A0ABW9MUU7_9FIRM</name>
<dbReference type="RefSeq" id="WP_410032427.1">
    <property type="nucleotide sequence ID" value="NZ_JBGMEH010000001.1"/>
</dbReference>
<proteinExistence type="predicted"/>
<comment type="caution">
    <text evidence="1">The sequence shown here is derived from an EMBL/GenBank/DDBJ whole genome shotgun (WGS) entry which is preliminary data.</text>
</comment>
<dbReference type="InterPro" id="IPR011664">
    <property type="entry name" value="Abi_system_AbiD/AbiF-like"/>
</dbReference>
<dbReference type="EMBL" id="JBGMEH010000001">
    <property type="protein sequence ID" value="MFO3715604.1"/>
    <property type="molecule type" value="Genomic_DNA"/>
</dbReference>
<protein>
    <submittedName>
        <fullName evidence="1">Abi family protein</fullName>
    </submittedName>
</protein>
<accession>A0ABW9MUU7</accession>
<gene>
    <name evidence="1" type="ORF">ACCQ40_02215</name>
</gene>
<sequence>MSNELQPDKPFKTVDEQIDILESRGLVIKDRNAAKNIIFMISYYDLVNGYKDIFMIDDNFRPNLSIEYLYLFSRFDRNIQNILFKYSVIIETSFKNALAYIISKNYGVLEDNYLSPNNYLRPNHSKTISLLNSIRKVYEKSIDSIEEPTKHYKMKKNHIPPWILFKNITFDQSIRLYKLLRSDDKMEVCSILLDDEIVDENKKEVLFNSLSITRRFRNKIAHNLKFITYKDNVYNINRNIVGNSNYQNLFDKNNYNNVYAMIICMNILMRDYLITSEMNSSIIVTAKAFAKRDYQIVYDYMNATGIPTDFESKAKLIEDLKLKNNYPKF</sequence>
<reference evidence="1 2" key="1">
    <citation type="journal article" date="2025" name="Anaerobe">
        <title>Description of Anaerococcus kampingiae sp. nov., Anaerococcus groningensis sp. nov., Anaerococcus martiniensis sp. nov., and Anaerococcus cruorum sp. nov., isolated from human clinical specimens.</title>
        <authorList>
            <person name="Boiten K.E."/>
            <person name="Meijer J."/>
            <person name="van Wezel E.M."/>
            <person name="Veloo A.C.M."/>
        </authorList>
    </citation>
    <scope>NUCLEOTIDE SEQUENCE [LARGE SCALE GENOMIC DNA]</scope>
    <source>
        <strain evidence="1 2">ENR1039</strain>
    </source>
</reference>
<organism evidence="1 2">
    <name type="scientific">Anaerococcus cruorum</name>
    <dbReference type="NCBI Taxonomy" id="3115617"/>
    <lineage>
        <taxon>Bacteria</taxon>
        <taxon>Bacillati</taxon>
        <taxon>Bacillota</taxon>
        <taxon>Tissierellia</taxon>
        <taxon>Tissierellales</taxon>
        <taxon>Peptoniphilaceae</taxon>
        <taxon>Anaerococcus</taxon>
    </lineage>
</organism>
<keyword evidence="2" id="KW-1185">Reference proteome</keyword>
<evidence type="ECO:0000313" key="1">
    <source>
        <dbReference type="EMBL" id="MFO3715604.1"/>
    </source>
</evidence>